<accession>A0A9Q3EWC1</accession>
<dbReference type="Proteomes" id="UP000765509">
    <property type="component" value="Unassembled WGS sequence"/>
</dbReference>
<sequence>MLKKSLVNIHSTASSFKIILDKERHHPNRFMKDSFKYAKDRCDKSHNTPISKVGDLVLVSTIKLNNIKGPNKLKGSFIGTFMIRALHGHNAVLLELTGELIKNTQLSL</sequence>
<keyword evidence="2" id="KW-1185">Reference proteome</keyword>
<protein>
    <submittedName>
        <fullName evidence="1">Uncharacterized protein</fullName>
    </submittedName>
</protein>
<name>A0A9Q3EWC1_9BASI</name>
<dbReference type="EMBL" id="AVOT02033306">
    <property type="protein sequence ID" value="MBW0527197.1"/>
    <property type="molecule type" value="Genomic_DNA"/>
</dbReference>
<dbReference type="AlphaFoldDB" id="A0A9Q3EWC1"/>
<proteinExistence type="predicted"/>
<organism evidence="1 2">
    <name type="scientific">Austropuccinia psidii MF-1</name>
    <dbReference type="NCBI Taxonomy" id="1389203"/>
    <lineage>
        <taxon>Eukaryota</taxon>
        <taxon>Fungi</taxon>
        <taxon>Dikarya</taxon>
        <taxon>Basidiomycota</taxon>
        <taxon>Pucciniomycotina</taxon>
        <taxon>Pucciniomycetes</taxon>
        <taxon>Pucciniales</taxon>
        <taxon>Sphaerophragmiaceae</taxon>
        <taxon>Austropuccinia</taxon>
    </lineage>
</organism>
<evidence type="ECO:0000313" key="2">
    <source>
        <dbReference type="Proteomes" id="UP000765509"/>
    </source>
</evidence>
<gene>
    <name evidence="1" type="ORF">O181_066912</name>
</gene>
<evidence type="ECO:0000313" key="1">
    <source>
        <dbReference type="EMBL" id="MBW0527197.1"/>
    </source>
</evidence>
<reference evidence="1" key="1">
    <citation type="submission" date="2021-03" db="EMBL/GenBank/DDBJ databases">
        <title>Draft genome sequence of rust myrtle Austropuccinia psidii MF-1, a brazilian biotype.</title>
        <authorList>
            <person name="Quecine M.C."/>
            <person name="Pachon D.M.R."/>
            <person name="Bonatelli M.L."/>
            <person name="Correr F.H."/>
            <person name="Franceschini L.M."/>
            <person name="Leite T.F."/>
            <person name="Margarido G.R.A."/>
            <person name="Almeida C.A."/>
            <person name="Ferrarezi J.A."/>
            <person name="Labate C.A."/>
        </authorList>
    </citation>
    <scope>NUCLEOTIDE SEQUENCE</scope>
    <source>
        <strain evidence="1">MF-1</strain>
    </source>
</reference>
<comment type="caution">
    <text evidence="1">The sequence shown here is derived from an EMBL/GenBank/DDBJ whole genome shotgun (WGS) entry which is preliminary data.</text>
</comment>